<keyword evidence="1" id="KW-0732">Signal</keyword>
<dbReference type="AlphaFoldDB" id="A0A1D7U7B2"/>
<gene>
    <name evidence="3" type="ORF">BHK69_24935</name>
</gene>
<evidence type="ECO:0000313" key="4">
    <source>
        <dbReference type="Proteomes" id="UP000094969"/>
    </source>
</evidence>
<feature type="signal peptide" evidence="1">
    <location>
        <begin position="1"/>
        <end position="25"/>
    </location>
</feature>
<feature type="domain" description="PepSY" evidence="2">
    <location>
        <begin position="11"/>
        <end position="91"/>
    </location>
</feature>
<proteinExistence type="predicted"/>
<evidence type="ECO:0000313" key="3">
    <source>
        <dbReference type="EMBL" id="AOO83261.1"/>
    </source>
</evidence>
<dbReference type="EMBL" id="CP017147">
    <property type="protein sequence ID" value="AOO83261.1"/>
    <property type="molecule type" value="Genomic_DNA"/>
</dbReference>
<accession>A0A1D7U7B2</accession>
<dbReference type="OrthoDB" id="8450175at2"/>
<dbReference type="STRING" id="1526658.BHK69_24935"/>
<keyword evidence="4" id="KW-1185">Reference proteome</keyword>
<dbReference type="InterPro" id="IPR025711">
    <property type="entry name" value="PepSY"/>
</dbReference>
<dbReference type="Pfam" id="PF13670">
    <property type="entry name" value="PepSY_2"/>
    <property type="match status" value="1"/>
</dbReference>
<evidence type="ECO:0000256" key="1">
    <source>
        <dbReference type="SAM" id="SignalP"/>
    </source>
</evidence>
<dbReference type="Proteomes" id="UP000094969">
    <property type="component" value="Chromosome"/>
</dbReference>
<dbReference type="RefSeq" id="WP_069692461.1">
    <property type="nucleotide sequence ID" value="NZ_CP017147.1"/>
</dbReference>
<sequence length="103" mass="10881">MPLYRAASAWALAGTLMLQAGIAAAQPAAPNQPGEPGISMSEARRIAIDNGMVRIEEIELEDCLWQLNGSDNIGADIEIDLRASDGKVVKIERDDPLSAAAPP</sequence>
<evidence type="ECO:0000259" key="2">
    <source>
        <dbReference type="Pfam" id="PF13670"/>
    </source>
</evidence>
<dbReference type="KEGG" id="bvv:BHK69_24935"/>
<feature type="chain" id="PRO_5009100108" description="PepSY domain-containing protein" evidence="1">
    <location>
        <begin position="26"/>
        <end position="103"/>
    </location>
</feature>
<organism evidence="3 4">
    <name type="scientific">Bosea vaviloviae</name>
    <dbReference type="NCBI Taxonomy" id="1526658"/>
    <lineage>
        <taxon>Bacteria</taxon>
        <taxon>Pseudomonadati</taxon>
        <taxon>Pseudomonadota</taxon>
        <taxon>Alphaproteobacteria</taxon>
        <taxon>Hyphomicrobiales</taxon>
        <taxon>Boseaceae</taxon>
        <taxon>Bosea</taxon>
    </lineage>
</organism>
<protein>
    <recommendedName>
        <fullName evidence="2">PepSY domain-containing protein</fullName>
    </recommendedName>
</protein>
<name>A0A1D7U7B2_9HYPH</name>
<reference evidence="3 4" key="1">
    <citation type="journal article" date="2015" name="Antonie Van Leeuwenhoek">
        <title>Bosea vaviloviae sp. nov., a new species of slow-growing rhizobia isolated from nodules of the relict species Vavilovia formosa (Stev.) Fed.</title>
        <authorList>
            <person name="Safronova V.I."/>
            <person name="Kuznetsova I.G."/>
            <person name="Sazanova A.L."/>
            <person name="Kimeklis A.K."/>
            <person name="Belimov A.A."/>
            <person name="Andronov E.E."/>
            <person name="Pinaev A.G."/>
            <person name="Chizhevskaya E.P."/>
            <person name="Pukhaev A.R."/>
            <person name="Popov K.P."/>
            <person name="Willems A."/>
            <person name="Tikhonovich I.A."/>
        </authorList>
    </citation>
    <scope>NUCLEOTIDE SEQUENCE [LARGE SCALE GENOMIC DNA]</scope>
    <source>
        <strain evidence="3 4">Vaf18</strain>
    </source>
</reference>